<accession>A0A1P8UL84</accession>
<organism evidence="2 3">
    <name type="scientific">Acidihalobacter ferrooxydans</name>
    <dbReference type="NCBI Taxonomy" id="1765967"/>
    <lineage>
        <taxon>Bacteria</taxon>
        <taxon>Pseudomonadati</taxon>
        <taxon>Pseudomonadota</taxon>
        <taxon>Gammaproteobacteria</taxon>
        <taxon>Chromatiales</taxon>
        <taxon>Ectothiorhodospiraceae</taxon>
        <taxon>Acidihalobacter</taxon>
    </lineage>
</organism>
<dbReference type="KEGG" id="afy:BW247_06915"/>
<dbReference type="SUPFAM" id="SSF88713">
    <property type="entry name" value="Glycoside hydrolase/deacetylase"/>
    <property type="match status" value="1"/>
</dbReference>
<gene>
    <name evidence="2" type="ORF">BW247_06915</name>
</gene>
<dbReference type="Pfam" id="PF10096">
    <property type="entry name" value="DUF2334"/>
    <property type="match status" value="1"/>
</dbReference>
<evidence type="ECO:0000313" key="2">
    <source>
        <dbReference type="EMBL" id="APZ44589.1"/>
    </source>
</evidence>
<dbReference type="CDD" id="cd11374">
    <property type="entry name" value="CE4_u10"/>
    <property type="match status" value="1"/>
</dbReference>
<dbReference type="InterPro" id="IPR011330">
    <property type="entry name" value="Glyco_hydro/deAcase_b/a-brl"/>
</dbReference>
<evidence type="ECO:0008006" key="4">
    <source>
        <dbReference type="Google" id="ProtNLM"/>
    </source>
</evidence>
<evidence type="ECO:0000256" key="1">
    <source>
        <dbReference type="SAM" id="MobiDB-lite"/>
    </source>
</evidence>
<dbReference type="Proteomes" id="UP000243807">
    <property type="component" value="Chromosome"/>
</dbReference>
<dbReference type="AlphaFoldDB" id="A0A1P8UL84"/>
<proteinExistence type="predicted"/>
<keyword evidence="3" id="KW-1185">Reference proteome</keyword>
<dbReference type="InterPro" id="IPR018763">
    <property type="entry name" value="DUF2334"/>
</dbReference>
<dbReference type="EMBL" id="CP019434">
    <property type="protein sequence ID" value="APZ44589.1"/>
    <property type="molecule type" value="Genomic_DNA"/>
</dbReference>
<name>A0A1P8UL84_9GAMM</name>
<dbReference type="OrthoDB" id="9793440at2"/>
<dbReference type="GO" id="GO:0005975">
    <property type="term" value="P:carbohydrate metabolic process"/>
    <property type="evidence" value="ECO:0007669"/>
    <property type="project" value="InterPro"/>
</dbReference>
<sequence>MSIHDVAPATLTRVEALAARIERTQHRATLLIIPDSGWDDASLTRLRALLARGHVPAGHGWTHRIERWGGWRHRLHGWLISNRAAEHLGEDSAGCERIILRCYRWFADNALPPPALYVPPAWAMGPISRARLKTLPFQYYETLSGVYDASSARFVRLPLLGYEADRAWRAQALRLNNRLNRQWAKTSNHLRIALHPGDLEGPLGGDLLDLFEALEAQSTAQASPKNVMADGQTTRASDVN</sequence>
<protein>
    <recommendedName>
        <fullName evidence="4">DUF2334 domain-containing protein</fullName>
    </recommendedName>
</protein>
<dbReference type="Gene3D" id="3.20.20.370">
    <property type="entry name" value="Glycoside hydrolase/deacetylase"/>
    <property type="match status" value="1"/>
</dbReference>
<feature type="region of interest" description="Disordered" evidence="1">
    <location>
        <begin position="221"/>
        <end position="240"/>
    </location>
</feature>
<reference evidence="2 3" key="1">
    <citation type="submission" date="2017-01" db="EMBL/GenBank/DDBJ databases">
        <title>Draft sequence of Acidihalobacter ferrooxidans strain DSM 14175 (strain V8).</title>
        <authorList>
            <person name="Khaleque H.N."/>
            <person name="Ramsay J.P."/>
            <person name="Murphy R.J.T."/>
            <person name="Kaksonen A.H."/>
            <person name="Boxall N.J."/>
            <person name="Watkin E.L.J."/>
        </authorList>
    </citation>
    <scope>NUCLEOTIDE SEQUENCE [LARGE SCALE GENOMIC DNA]</scope>
    <source>
        <strain evidence="2 3">V8</strain>
    </source>
</reference>
<evidence type="ECO:0000313" key="3">
    <source>
        <dbReference type="Proteomes" id="UP000243807"/>
    </source>
</evidence>
<feature type="compositionally biased region" description="Polar residues" evidence="1">
    <location>
        <begin position="231"/>
        <end position="240"/>
    </location>
</feature>